<feature type="active site" description="Proton donor" evidence="8">
    <location>
        <position position="362"/>
    </location>
</feature>
<proteinExistence type="inferred from homology"/>
<dbReference type="InterPro" id="IPR022643">
    <property type="entry name" value="De-COase2_C"/>
</dbReference>
<evidence type="ECO:0000313" key="12">
    <source>
        <dbReference type="EMBL" id="KPW94152.1"/>
    </source>
</evidence>
<dbReference type="GO" id="GO:0004586">
    <property type="term" value="F:ornithine decarboxylase activity"/>
    <property type="evidence" value="ECO:0007669"/>
    <property type="project" value="UniProtKB-EC"/>
</dbReference>
<comment type="cofactor">
    <cofactor evidence="1 8">
        <name>pyridoxal 5'-phosphate</name>
        <dbReference type="ChEBI" id="CHEBI:597326"/>
    </cofactor>
</comment>
<evidence type="ECO:0000259" key="10">
    <source>
        <dbReference type="Pfam" id="PF00278"/>
    </source>
</evidence>
<dbReference type="AlphaFoldDB" id="A0A0P9N8F6"/>
<dbReference type="InterPro" id="IPR022657">
    <property type="entry name" value="De-COase2_CS"/>
</dbReference>
<dbReference type="Proteomes" id="UP000050381">
    <property type="component" value="Unassembled WGS sequence"/>
</dbReference>
<feature type="modified residue" description="N6-(pyridoxal phosphate)lysine" evidence="8">
    <location>
        <position position="86"/>
    </location>
</feature>
<evidence type="ECO:0000256" key="1">
    <source>
        <dbReference type="ARBA" id="ARBA00001933"/>
    </source>
</evidence>
<feature type="domain" description="Orn/DAP/Arg decarboxylase 2 N-terminal" evidence="11">
    <location>
        <begin position="66"/>
        <end position="299"/>
    </location>
</feature>
<dbReference type="InterPro" id="IPR029066">
    <property type="entry name" value="PLP-binding_barrel"/>
</dbReference>
<dbReference type="GO" id="GO:0033387">
    <property type="term" value="P:putrescine biosynthetic process from arginine, via ornithine"/>
    <property type="evidence" value="ECO:0007669"/>
    <property type="project" value="TreeGrafter"/>
</dbReference>
<accession>A0A0P9N8F6</accession>
<dbReference type="InterPro" id="IPR009006">
    <property type="entry name" value="Ala_racemase/Decarboxylase_C"/>
</dbReference>
<comment type="similarity">
    <text evidence="2 9">Belongs to the Orn/Lys/Arg decarboxylase class-II family.</text>
</comment>
<dbReference type="GO" id="GO:0005737">
    <property type="term" value="C:cytoplasm"/>
    <property type="evidence" value="ECO:0007669"/>
    <property type="project" value="TreeGrafter"/>
</dbReference>
<evidence type="ECO:0000256" key="7">
    <source>
        <dbReference type="ARBA" id="ARBA00049127"/>
    </source>
</evidence>
<dbReference type="SUPFAM" id="SSF51419">
    <property type="entry name" value="PLP-binding barrel"/>
    <property type="match status" value="1"/>
</dbReference>
<sequence length="413" mass="45708">MAYRLVYMFIRSLPLSLLSCLIKQWHEACSNSAHTSKPGKFNVDTLLAQLVDDTNDTFYTVDPRWITRNAQQFSGCFPGTVLYAMKANPLVQVLEALSQGGINHFDVASLAEVQTVHNTLPNAVQYLMNPVKSRHCLHEAYYRYGVRSFVLDSEEELSKLRDVLPERDSTISLFVRYAPSESTAVYDLRGKFGASPVLATQLVHQVASSTDWSLGLSFHVGSQAIEDGPWLAALNDADAIVRDTAEHVRHLDIGGGFPGNYLNSMGNTPDLVGRVCDHIQTSPTLKDLNLICEAGRGLVYGGMSLFARVLSRREQSVFCGAGIFGGLLSAQQWLQFPARVWRDGTPYTGAAENTFNIFGPTCDSMDRLAFPYSLSSDIRESDWLEFQSTGAYSVSLRTPFNGFYADRIISLPS</sequence>
<dbReference type="InterPro" id="IPR022653">
    <property type="entry name" value="De-COase2_pyr-phos_BS"/>
</dbReference>
<evidence type="ECO:0000256" key="4">
    <source>
        <dbReference type="ARBA" id="ARBA00023239"/>
    </source>
</evidence>
<keyword evidence="4" id="KW-0456">Lyase</keyword>
<evidence type="ECO:0000256" key="6">
    <source>
        <dbReference type="ARBA" id="ARBA00034138"/>
    </source>
</evidence>
<name>A0A0P9N8F6_PSESX</name>
<reference evidence="12 13" key="1">
    <citation type="submission" date="2015-09" db="EMBL/GenBank/DDBJ databases">
        <title>Genome announcement of multiple Pseudomonas syringae strains.</title>
        <authorList>
            <person name="Thakur S."/>
            <person name="Wang P.W."/>
            <person name="Gong Y."/>
            <person name="Weir B.S."/>
            <person name="Guttman D.S."/>
        </authorList>
    </citation>
    <scope>NUCLEOTIDE SEQUENCE [LARGE SCALE GENOMIC DNA]</scope>
    <source>
        <strain evidence="12 13">ICMP9419</strain>
    </source>
</reference>
<dbReference type="PROSITE" id="PS00879">
    <property type="entry name" value="ODR_DC_2_2"/>
    <property type="match status" value="1"/>
</dbReference>
<evidence type="ECO:0000256" key="2">
    <source>
        <dbReference type="ARBA" id="ARBA00008872"/>
    </source>
</evidence>
<dbReference type="InterPro" id="IPR022644">
    <property type="entry name" value="De-COase2_N"/>
</dbReference>
<dbReference type="EMBL" id="LJQD01000325">
    <property type="protein sequence ID" value="KPW94152.1"/>
    <property type="molecule type" value="Genomic_DNA"/>
</dbReference>
<dbReference type="PATRIC" id="fig|264450.4.peg.2989"/>
<dbReference type="Pfam" id="PF02784">
    <property type="entry name" value="Orn_Arg_deC_N"/>
    <property type="match status" value="1"/>
</dbReference>
<dbReference type="PANTHER" id="PTHR11482:SF6">
    <property type="entry name" value="ORNITHINE DECARBOXYLASE 1-RELATED"/>
    <property type="match status" value="1"/>
</dbReference>
<dbReference type="InterPro" id="IPR000183">
    <property type="entry name" value="Orn/DAP/Arg_de-COase"/>
</dbReference>
<evidence type="ECO:0000256" key="5">
    <source>
        <dbReference type="ARBA" id="ARBA00034115"/>
    </source>
</evidence>
<dbReference type="PANTHER" id="PTHR11482">
    <property type="entry name" value="ARGININE/DIAMINOPIMELATE/ORNITHINE DECARBOXYLASE"/>
    <property type="match status" value="1"/>
</dbReference>
<dbReference type="InterPro" id="IPR002433">
    <property type="entry name" value="Orn_de-COase"/>
</dbReference>
<comment type="catalytic activity">
    <reaction evidence="7">
        <text>L-ornithine + H(+) = putrescine + CO2</text>
        <dbReference type="Rhea" id="RHEA:22964"/>
        <dbReference type="ChEBI" id="CHEBI:15378"/>
        <dbReference type="ChEBI" id="CHEBI:16526"/>
        <dbReference type="ChEBI" id="CHEBI:46911"/>
        <dbReference type="ChEBI" id="CHEBI:326268"/>
        <dbReference type="EC" id="4.1.1.17"/>
    </reaction>
</comment>
<dbReference type="PRINTS" id="PR01179">
    <property type="entry name" value="ODADCRBXLASE"/>
</dbReference>
<protein>
    <recommendedName>
        <fullName evidence="6">ornithine decarboxylase</fullName>
        <ecNumber evidence="6">4.1.1.17</ecNumber>
    </recommendedName>
</protein>
<dbReference type="SUPFAM" id="SSF50621">
    <property type="entry name" value="Alanine racemase C-terminal domain-like"/>
    <property type="match status" value="1"/>
</dbReference>
<keyword evidence="3 8" id="KW-0663">Pyridoxal phosphate</keyword>
<dbReference type="PROSITE" id="PS00878">
    <property type="entry name" value="ODR_DC_2_1"/>
    <property type="match status" value="1"/>
</dbReference>
<evidence type="ECO:0000256" key="8">
    <source>
        <dbReference type="PIRSR" id="PIRSR600183-50"/>
    </source>
</evidence>
<evidence type="ECO:0000256" key="3">
    <source>
        <dbReference type="ARBA" id="ARBA00022898"/>
    </source>
</evidence>
<comment type="caution">
    <text evidence="12">The sequence shown here is derived from an EMBL/GenBank/DDBJ whole genome shotgun (WGS) entry which is preliminary data.</text>
</comment>
<dbReference type="Gene3D" id="2.40.37.10">
    <property type="entry name" value="Lyase, Ornithine Decarboxylase, Chain A, domain 1"/>
    <property type="match status" value="1"/>
</dbReference>
<dbReference type="Gene3D" id="3.20.20.10">
    <property type="entry name" value="Alanine racemase"/>
    <property type="match status" value="1"/>
</dbReference>
<dbReference type="Pfam" id="PF00278">
    <property type="entry name" value="Orn_DAP_Arg_deC"/>
    <property type="match status" value="1"/>
</dbReference>
<gene>
    <name evidence="12" type="ORF">ALO79_06009</name>
</gene>
<comment type="pathway">
    <text evidence="5">Amine and polyamine biosynthesis; putrescine biosynthesis via L-ornithine pathway; putrescine from L-ornithine: step 1/1.</text>
</comment>
<evidence type="ECO:0000256" key="9">
    <source>
        <dbReference type="RuleBase" id="RU003737"/>
    </source>
</evidence>
<evidence type="ECO:0000313" key="13">
    <source>
        <dbReference type="Proteomes" id="UP000050381"/>
    </source>
</evidence>
<organism evidence="12 13">
    <name type="scientific">Pseudomonas syringae pv. castaneae</name>
    <dbReference type="NCBI Taxonomy" id="264450"/>
    <lineage>
        <taxon>Bacteria</taxon>
        <taxon>Pseudomonadati</taxon>
        <taxon>Pseudomonadota</taxon>
        <taxon>Gammaproteobacteria</taxon>
        <taxon>Pseudomonadales</taxon>
        <taxon>Pseudomonadaceae</taxon>
        <taxon>Pseudomonas</taxon>
        <taxon>Pseudomonas syringae</taxon>
    </lineage>
</organism>
<feature type="domain" description="Orn/DAP/Arg decarboxylase 2 C-terminal" evidence="10">
    <location>
        <begin position="304"/>
        <end position="390"/>
    </location>
</feature>
<evidence type="ECO:0000259" key="11">
    <source>
        <dbReference type="Pfam" id="PF02784"/>
    </source>
</evidence>
<dbReference type="PRINTS" id="PR01182">
    <property type="entry name" value="ORNDCRBXLASE"/>
</dbReference>
<dbReference type="EC" id="4.1.1.17" evidence="6"/>